<dbReference type="PROSITE" id="PS00039">
    <property type="entry name" value="DEAD_ATP_HELICASE"/>
    <property type="match status" value="1"/>
</dbReference>
<dbReference type="CDD" id="cd00268">
    <property type="entry name" value="DEADc"/>
    <property type="match status" value="1"/>
</dbReference>
<evidence type="ECO:0000256" key="4">
    <source>
        <dbReference type="ARBA" id="ARBA00022801"/>
    </source>
</evidence>
<keyword evidence="6 11" id="KW-0067">ATP-binding</keyword>
<evidence type="ECO:0000256" key="6">
    <source>
        <dbReference type="ARBA" id="ARBA00022840"/>
    </source>
</evidence>
<dbReference type="InterPro" id="IPR001650">
    <property type="entry name" value="Helicase_C-like"/>
</dbReference>
<evidence type="ECO:0000256" key="12">
    <source>
        <dbReference type="SAM" id="MobiDB-lite"/>
    </source>
</evidence>
<evidence type="ECO:0000256" key="5">
    <source>
        <dbReference type="ARBA" id="ARBA00022806"/>
    </source>
</evidence>
<protein>
    <recommendedName>
        <fullName evidence="9">DEAD-box ATP-dependent RNA helicase RhpA</fullName>
        <ecNumber evidence="1">3.6.4.13</ecNumber>
    </recommendedName>
</protein>
<gene>
    <name evidence="16" type="primary">rhlE_4</name>
    <name evidence="16" type="ORF">HC248_02696</name>
</gene>
<dbReference type="InterPro" id="IPR050079">
    <property type="entry name" value="DEAD_box_RNA_helicase"/>
</dbReference>
<dbReference type="GO" id="GO:0016787">
    <property type="term" value="F:hydrolase activity"/>
    <property type="evidence" value="ECO:0007669"/>
    <property type="project" value="UniProtKB-KW"/>
</dbReference>
<feature type="domain" description="Helicase C-terminal" evidence="14">
    <location>
        <begin position="223"/>
        <end position="385"/>
    </location>
</feature>
<dbReference type="Gene3D" id="3.40.50.300">
    <property type="entry name" value="P-loop containing nucleotide triphosphate hydrolases"/>
    <property type="match status" value="2"/>
</dbReference>
<evidence type="ECO:0000256" key="10">
    <source>
        <dbReference type="PROSITE-ProRule" id="PRU00552"/>
    </source>
</evidence>
<evidence type="ECO:0000256" key="8">
    <source>
        <dbReference type="ARBA" id="ARBA00047984"/>
    </source>
</evidence>
<dbReference type="RefSeq" id="WP_168922895.1">
    <property type="nucleotide sequence ID" value="NZ_CP051461.1"/>
</dbReference>
<evidence type="ECO:0000313" key="17">
    <source>
        <dbReference type="Proteomes" id="UP000502041"/>
    </source>
</evidence>
<dbReference type="GO" id="GO:0003724">
    <property type="term" value="F:RNA helicase activity"/>
    <property type="evidence" value="ECO:0007669"/>
    <property type="project" value="UniProtKB-EC"/>
</dbReference>
<feature type="short sequence motif" description="Q motif" evidence="10">
    <location>
        <begin position="3"/>
        <end position="31"/>
    </location>
</feature>
<evidence type="ECO:0000256" key="3">
    <source>
        <dbReference type="ARBA" id="ARBA00022741"/>
    </source>
</evidence>
<dbReference type="Pfam" id="PF00270">
    <property type="entry name" value="DEAD"/>
    <property type="match status" value="1"/>
</dbReference>
<dbReference type="Pfam" id="PF00271">
    <property type="entry name" value="Helicase_C"/>
    <property type="match status" value="1"/>
</dbReference>
<keyword evidence="4 11" id="KW-0378">Hydrolase</keyword>
<dbReference type="SMART" id="SM00490">
    <property type="entry name" value="HELICc"/>
    <property type="match status" value="1"/>
</dbReference>
<dbReference type="AlphaFoldDB" id="A0A6H2HBW3"/>
<feature type="domain" description="Helicase ATP-binding" evidence="13">
    <location>
        <begin position="34"/>
        <end position="212"/>
    </location>
</feature>
<evidence type="ECO:0000259" key="14">
    <source>
        <dbReference type="PROSITE" id="PS51194"/>
    </source>
</evidence>
<dbReference type="EC" id="3.6.4.13" evidence="1"/>
<keyword evidence="17" id="KW-1185">Reference proteome</keyword>
<keyword evidence="2" id="KW-0963">Cytoplasm</keyword>
<evidence type="ECO:0000256" key="2">
    <source>
        <dbReference type="ARBA" id="ARBA00022490"/>
    </source>
</evidence>
<accession>A0A6H2HBW3</accession>
<feature type="domain" description="DEAD-box RNA helicase Q" evidence="15">
    <location>
        <begin position="3"/>
        <end position="31"/>
    </location>
</feature>
<reference evidence="16 17" key="1">
    <citation type="submission" date="2020-04" db="EMBL/GenBank/DDBJ databases">
        <title>Complete genome of a Psychrophilic, Marine, Gas Vacuolate Bacterium Polaromonas vacuolata KCTC 22033T.</title>
        <authorList>
            <person name="Hwang K."/>
            <person name="Kim K.M."/>
        </authorList>
    </citation>
    <scope>NUCLEOTIDE SEQUENCE [LARGE SCALE GENOMIC DNA]</scope>
    <source>
        <strain evidence="16 17">KCTC 22033</strain>
    </source>
</reference>
<dbReference type="InterPro" id="IPR044742">
    <property type="entry name" value="DEAD/DEAH_RhlB"/>
</dbReference>
<evidence type="ECO:0000259" key="15">
    <source>
        <dbReference type="PROSITE" id="PS51195"/>
    </source>
</evidence>
<evidence type="ECO:0000256" key="7">
    <source>
        <dbReference type="ARBA" id="ARBA00038437"/>
    </source>
</evidence>
<evidence type="ECO:0000256" key="9">
    <source>
        <dbReference type="ARBA" id="ARBA00074363"/>
    </source>
</evidence>
<dbReference type="GO" id="GO:0005524">
    <property type="term" value="F:ATP binding"/>
    <property type="evidence" value="ECO:0007669"/>
    <property type="project" value="UniProtKB-KW"/>
</dbReference>
<keyword evidence="3 11" id="KW-0547">Nucleotide-binding</keyword>
<dbReference type="PANTHER" id="PTHR47959:SF13">
    <property type="entry name" value="ATP-DEPENDENT RNA HELICASE RHLE"/>
    <property type="match status" value="1"/>
</dbReference>
<dbReference type="GO" id="GO:0009266">
    <property type="term" value="P:response to temperature stimulus"/>
    <property type="evidence" value="ECO:0007669"/>
    <property type="project" value="UniProtKB-ARBA"/>
</dbReference>
<dbReference type="InterPro" id="IPR014014">
    <property type="entry name" value="RNA_helicase_DEAD_Q_motif"/>
</dbReference>
<evidence type="ECO:0000256" key="11">
    <source>
        <dbReference type="RuleBase" id="RU000492"/>
    </source>
</evidence>
<dbReference type="CDD" id="cd18787">
    <property type="entry name" value="SF2_C_DEAD"/>
    <property type="match status" value="1"/>
</dbReference>
<dbReference type="PROSITE" id="PS51195">
    <property type="entry name" value="Q_MOTIF"/>
    <property type="match status" value="1"/>
</dbReference>
<dbReference type="Proteomes" id="UP000502041">
    <property type="component" value="Chromosome"/>
</dbReference>
<dbReference type="GO" id="GO:0003676">
    <property type="term" value="F:nucleic acid binding"/>
    <property type="evidence" value="ECO:0007669"/>
    <property type="project" value="InterPro"/>
</dbReference>
<proteinExistence type="inferred from homology"/>
<keyword evidence="5 11" id="KW-0347">Helicase</keyword>
<dbReference type="GO" id="GO:0005829">
    <property type="term" value="C:cytosol"/>
    <property type="evidence" value="ECO:0007669"/>
    <property type="project" value="TreeGrafter"/>
</dbReference>
<name>A0A6H2HBW3_9BURK</name>
<feature type="region of interest" description="Disordered" evidence="12">
    <location>
        <begin position="383"/>
        <end position="477"/>
    </location>
</feature>
<dbReference type="InterPro" id="IPR027417">
    <property type="entry name" value="P-loop_NTPase"/>
</dbReference>
<dbReference type="GO" id="GO:0042255">
    <property type="term" value="P:ribosome assembly"/>
    <property type="evidence" value="ECO:0007669"/>
    <property type="project" value="UniProtKB-ARBA"/>
</dbReference>
<dbReference type="SUPFAM" id="SSF52540">
    <property type="entry name" value="P-loop containing nucleoside triphosphate hydrolases"/>
    <property type="match status" value="1"/>
</dbReference>
<evidence type="ECO:0000259" key="13">
    <source>
        <dbReference type="PROSITE" id="PS51192"/>
    </source>
</evidence>
<dbReference type="InterPro" id="IPR014001">
    <property type="entry name" value="Helicase_ATP-bd"/>
</dbReference>
<dbReference type="PANTHER" id="PTHR47959">
    <property type="entry name" value="ATP-DEPENDENT RNA HELICASE RHLE-RELATED"/>
    <property type="match status" value="1"/>
</dbReference>
<dbReference type="FunFam" id="3.40.50.300:FF:000108">
    <property type="entry name" value="ATP-dependent RNA helicase RhlE"/>
    <property type="match status" value="1"/>
</dbReference>
<organism evidence="16 17">
    <name type="scientific">Polaromonas vacuolata</name>
    <dbReference type="NCBI Taxonomy" id="37448"/>
    <lineage>
        <taxon>Bacteria</taxon>
        <taxon>Pseudomonadati</taxon>
        <taxon>Pseudomonadota</taxon>
        <taxon>Betaproteobacteria</taxon>
        <taxon>Burkholderiales</taxon>
        <taxon>Comamonadaceae</taxon>
        <taxon>Polaromonas</taxon>
    </lineage>
</organism>
<dbReference type="KEGG" id="pvac:HC248_02696"/>
<comment type="similarity">
    <text evidence="7 11">Belongs to the DEAD box helicase family.</text>
</comment>
<dbReference type="InterPro" id="IPR000629">
    <property type="entry name" value="RNA-helicase_DEAD-box_CS"/>
</dbReference>
<feature type="compositionally biased region" description="Basic and acidic residues" evidence="12">
    <location>
        <begin position="391"/>
        <end position="429"/>
    </location>
</feature>
<evidence type="ECO:0000313" key="16">
    <source>
        <dbReference type="EMBL" id="QJC57371.1"/>
    </source>
</evidence>
<dbReference type="PROSITE" id="PS51194">
    <property type="entry name" value="HELICASE_CTER"/>
    <property type="match status" value="1"/>
</dbReference>
<dbReference type="PROSITE" id="PS51192">
    <property type="entry name" value="HELICASE_ATP_BIND_1"/>
    <property type="match status" value="1"/>
</dbReference>
<dbReference type="EMBL" id="CP051461">
    <property type="protein sequence ID" value="QJC57371.1"/>
    <property type="molecule type" value="Genomic_DNA"/>
</dbReference>
<dbReference type="SMART" id="SM00487">
    <property type="entry name" value="DEXDc"/>
    <property type="match status" value="1"/>
</dbReference>
<sequence>MTSSFSTLSLAEPLARAVAEMGYETMTPIQAQAIPVVLQGKDVMGAAQTGTGKTAAFALPLLQRMMKHENASTSPARHPVRALVLLPTRELAVQVGEQVELYAKHTNLRSTCVFGGMDMKVQTAELKKGVEVLVATPGRLLDHIEAKNAVLNQVEYVVLDEADRMLDIGFLPDLERILSYLPKKRITLLFSATFSPEIKRLASSYLQDPVTIEVARSNATASTVEQHFFSVGSDDKRRALHQVLKTRGMKQAFVFVNSKLGCARLARSLEREGLKTTALHGDKSQDERLKALEAFKSGAVDLLVCTDVAARGLDIKDVPAVFNFDVPFNAEDYVHRIGRTGRAGASGLAVSFVAPSDQRLVADIEKLIKTKIEIEPMVYDEDQPRISEQGRINDGRRMYRDEQENAGRETSAREPRRESREPRERREYTPTRQTAQSRDPFFSQPYESKPIATDTPPAWDSAAKTSPARSGVSANIKARKKVAALFKPAEV</sequence>
<dbReference type="InterPro" id="IPR011545">
    <property type="entry name" value="DEAD/DEAH_box_helicase_dom"/>
</dbReference>
<comment type="catalytic activity">
    <reaction evidence="8">
        <text>ATP + H2O = ADP + phosphate + H(+)</text>
        <dbReference type="Rhea" id="RHEA:13065"/>
        <dbReference type="ChEBI" id="CHEBI:15377"/>
        <dbReference type="ChEBI" id="CHEBI:15378"/>
        <dbReference type="ChEBI" id="CHEBI:30616"/>
        <dbReference type="ChEBI" id="CHEBI:43474"/>
        <dbReference type="ChEBI" id="CHEBI:456216"/>
        <dbReference type="EC" id="3.6.4.13"/>
    </reaction>
</comment>
<evidence type="ECO:0000256" key="1">
    <source>
        <dbReference type="ARBA" id="ARBA00012552"/>
    </source>
</evidence>